<evidence type="ECO:0000256" key="3">
    <source>
        <dbReference type="ARBA" id="ARBA00022618"/>
    </source>
</evidence>
<feature type="coiled-coil region" evidence="7">
    <location>
        <begin position="399"/>
        <end position="426"/>
    </location>
</feature>
<dbReference type="EMBL" id="CAUYUE010000011">
    <property type="protein sequence ID" value="CAK0784809.1"/>
    <property type="molecule type" value="Genomic_DNA"/>
</dbReference>
<reference evidence="9 10" key="1">
    <citation type="submission" date="2023-10" db="EMBL/GenBank/DDBJ databases">
        <authorList>
            <person name="Maclean D."/>
            <person name="Macfadyen A."/>
        </authorList>
    </citation>
    <scope>NUCLEOTIDE SEQUENCE [LARGE SCALE GENOMIC DNA]</scope>
</reference>
<dbReference type="PANTHER" id="PTHR23168">
    <property type="entry name" value="MITOTIC SPINDLE ASSEMBLY CHECKPOINT PROTEIN MAD1 MITOTIC ARREST DEFICIENT-LIKE PROTEIN 1"/>
    <property type="match status" value="1"/>
</dbReference>
<keyword evidence="6" id="KW-0131">Cell cycle</keyword>
<feature type="coiled-coil region" evidence="7">
    <location>
        <begin position="450"/>
        <end position="519"/>
    </location>
</feature>
<feature type="region of interest" description="Disordered" evidence="8">
    <location>
        <begin position="1"/>
        <end position="31"/>
    </location>
</feature>
<dbReference type="AlphaFoldDB" id="A0AAV1ICR1"/>
<feature type="coiled-coil region" evidence="7">
    <location>
        <begin position="552"/>
        <end position="616"/>
    </location>
</feature>
<comment type="subcellular location">
    <subcellularLocation>
        <location evidence="1">Nucleus</location>
    </subcellularLocation>
</comment>
<dbReference type="GO" id="GO:0051301">
    <property type="term" value="P:cell division"/>
    <property type="evidence" value="ECO:0007669"/>
    <property type="project" value="UniProtKB-KW"/>
</dbReference>
<sequence>MADSASKRRRLSWGSSGKPSPGAALQLVPSTQHEQQDIIEFFAQRGERKKELEAQVQALESNAHEMQARLAKTEATVAQQKDSLITERAQKTALEHMLQEEKDLMESVVRREMEKAASLQVDLATARQQKGEAQAAKETADSRLAEAERTARRKCEELDSRAARLEAQLHQQALDTDDYRRRSEAEIRRQQQLIAMAEQATRQVEGQLQEAEKLAEGAAQRRRQAEAQVAALQAELEAAHMQRSAQSDGDGGGESATAFQLRMLQDLVQKQEDEVKEARRLKSHVSKSVILVEQLQAAEARCRRLEATAAEQAHALAEREAQQRELQQWRSLVGDLPAEQRNPQALTRMLDELRARALALSEEASQHKAESLRLQGSLKAAETDARQASARQGMLEAAEAELSGTIARLERKVALLMKERTMLKEIVDSYDAEEAIHGGEAAQTPQKKRLDGLEAANARLSEHIARIEREAAQSAAALREHAQQVAAASERAAAAEAEVARLQAELEAHEKQIALLEARVGRGEYNPANTRVLHFVHNPEAEARREHEAGCISDLEAEAATLRAQLQALQQRPAGAEAAPEGEQQSVLSAVAAAEKTVLERKVKDLEKRESRLKEVFKTQVSNFREACYCLFGYRVDMASQAMPSGSGRGMPPTTFVLKPQHADVPSAQLLFKMEAQGGMALLPNDYVLQHLSREAETFITRFKSIPAFTANLTMENFQKQTRC</sequence>
<keyword evidence="3" id="KW-0132">Cell division</keyword>
<comment type="similarity">
    <text evidence="2">Belongs to the MAD1 family.</text>
</comment>
<keyword evidence="5" id="KW-0539">Nucleus</keyword>
<dbReference type="InterPro" id="IPR008672">
    <property type="entry name" value="Mad1"/>
</dbReference>
<organism evidence="9 10">
    <name type="scientific">Coccomyxa viridis</name>
    <dbReference type="NCBI Taxonomy" id="1274662"/>
    <lineage>
        <taxon>Eukaryota</taxon>
        <taxon>Viridiplantae</taxon>
        <taxon>Chlorophyta</taxon>
        <taxon>core chlorophytes</taxon>
        <taxon>Trebouxiophyceae</taxon>
        <taxon>Trebouxiophyceae incertae sedis</taxon>
        <taxon>Coccomyxaceae</taxon>
        <taxon>Coccomyxa</taxon>
    </lineage>
</organism>
<name>A0AAV1ICR1_9CHLO</name>
<dbReference type="SUPFAM" id="SSF75704">
    <property type="entry name" value="Mitotic arrest deficient-like 1, Mad1"/>
    <property type="match status" value="1"/>
</dbReference>
<evidence type="ECO:0000256" key="2">
    <source>
        <dbReference type="ARBA" id="ARBA00008029"/>
    </source>
</evidence>
<accession>A0AAV1ICR1</accession>
<evidence type="ECO:0000256" key="6">
    <source>
        <dbReference type="ARBA" id="ARBA00023306"/>
    </source>
</evidence>
<dbReference type="PANTHER" id="PTHR23168:SF0">
    <property type="entry name" value="MITOTIC SPINDLE ASSEMBLY CHECKPOINT PROTEIN MAD1"/>
    <property type="match status" value="1"/>
</dbReference>
<dbReference type="Pfam" id="PF05557">
    <property type="entry name" value="MAD"/>
    <property type="match status" value="1"/>
</dbReference>
<evidence type="ECO:0000256" key="8">
    <source>
        <dbReference type="SAM" id="MobiDB-lite"/>
    </source>
</evidence>
<dbReference type="GO" id="GO:0051315">
    <property type="term" value="P:attachment of mitotic spindle microtubules to kinetochore"/>
    <property type="evidence" value="ECO:0007669"/>
    <property type="project" value="TreeGrafter"/>
</dbReference>
<keyword evidence="10" id="KW-1185">Reference proteome</keyword>
<dbReference type="Gene3D" id="1.20.5.170">
    <property type="match status" value="1"/>
</dbReference>
<dbReference type="GO" id="GO:0005635">
    <property type="term" value="C:nuclear envelope"/>
    <property type="evidence" value="ECO:0007669"/>
    <property type="project" value="TreeGrafter"/>
</dbReference>
<gene>
    <name evidence="9" type="ORF">CVIRNUC_008013</name>
</gene>
<protein>
    <recommendedName>
        <fullName evidence="11">Mitotic spindle assembly checkpoint protein MAD1</fullName>
    </recommendedName>
</protein>
<feature type="coiled-coil region" evidence="7">
    <location>
        <begin position="109"/>
        <end position="315"/>
    </location>
</feature>
<dbReference type="GO" id="GO:0007094">
    <property type="term" value="P:mitotic spindle assembly checkpoint signaling"/>
    <property type="evidence" value="ECO:0007669"/>
    <property type="project" value="InterPro"/>
</dbReference>
<evidence type="ECO:0000256" key="1">
    <source>
        <dbReference type="ARBA" id="ARBA00004123"/>
    </source>
</evidence>
<dbReference type="GO" id="GO:0000776">
    <property type="term" value="C:kinetochore"/>
    <property type="evidence" value="ECO:0007669"/>
    <property type="project" value="TreeGrafter"/>
</dbReference>
<evidence type="ECO:0000313" key="9">
    <source>
        <dbReference type="EMBL" id="CAK0784809.1"/>
    </source>
</evidence>
<evidence type="ECO:0000313" key="10">
    <source>
        <dbReference type="Proteomes" id="UP001314263"/>
    </source>
</evidence>
<comment type="caution">
    <text evidence="9">The sequence shown here is derived from an EMBL/GenBank/DDBJ whole genome shotgun (WGS) entry which is preliminary data.</text>
</comment>
<dbReference type="Proteomes" id="UP001314263">
    <property type="component" value="Unassembled WGS sequence"/>
</dbReference>
<evidence type="ECO:0000256" key="7">
    <source>
        <dbReference type="SAM" id="Coils"/>
    </source>
</evidence>
<feature type="coiled-coil region" evidence="7">
    <location>
        <begin position="42"/>
        <end position="83"/>
    </location>
</feature>
<proteinExistence type="inferred from homology"/>
<evidence type="ECO:0000256" key="5">
    <source>
        <dbReference type="ARBA" id="ARBA00023242"/>
    </source>
</evidence>
<keyword evidence="4" id="KW-0498">Mitosis</keyword>
<dbReference type="GO" id="GO:0072686">
    <property type="term" value="C:mitotic spindle"/>
    <property type="evidence" value="ECO:0007669"/>
    <property type="project" value="TreeGrafter"/>
</dbReference>
<keyword evidence="7" id="KW-0175">Coiled coil</keyword>
<evidence type="ECO:0000256" key="4">
    <source>
        <dbReference type="ARBA" id="ARBA00022776"/>
    </source>
</evidence>
<dbReference type="Gene3D" id="6.10.250.90">
    <property type="match status" value="1"/>
</dbReference>
<evidence type="ECO:0008006" key="11">
    <source>
        <dbReference type="Google" id="ProtNLM"/>
    </source>
</evidence>
<dbReference type="Gene3D" id="3.30.457.60">
    <property type="match status" value="1"/>
</dbReference>